<dbReference type="Proteomes" id="UP000637578">
    <property type="component" value="Unassembled WGS sequence"/>
</dbReference>
<feature type="active site" evidence="3">
    <location>
        <position position="252"/>
    </location>
</feature>
<dbReference type="Pfam" id="PF00171">
    <property type="entry name" value="Aldedh"/>
    <property type="match status" value="1"/>
</dbReference>
<accession>A0A8J3FSG7</accession>
<dbReference type="PANTHER" id="PTHR11699">
    <property type="entry name" value="ALDEHYDE DEHYDROGENASE-RELATED"/>
    <property type="match status" value="1"/>
</dbReference>
<dbReference type="GO" id="GO:0016620">
    <property type="term" value="F:oxidoreductase activity, acting on the aldehyde or oxo group of donors, NAD or NADP as acceptor"/>
    <property type="evidence" value="ECO:0007669"/>
    <property type="project" value="InterPro"/>
</dbReference>
<dbReference type="CDD" id="cd07101">
    <property type="entry name" value="ALDH_SSADH2_GabD2"/>
    <property type="match status" value="1"/>
</dbReference>
<sequence length="515" mass="55558">MSTTTLPTSQVARLTTRAVASGPAAPVIAPFTGEPLADLPQSTVEDVHEAYKRAAEVQQEWAATPVRERCAMLLRFHDLLLERQDEVLDQIQLETGKSRWHAFEEVISVVNNARYIARRAPRLLAPRRRNGVMPVLSAARELRRPKGVVGLITPWNYPFELGLADGLAALVAGNAIVHKPDQQGALSVLLGIELLRAAGMPDGLWQVVLGDGPVIGGAVTDGADYVCFTGSTATGRIVGQRAGERLVDCSLELGGKNAMLVLDDAPVERAAECAVRACFSSAGQLCVSIERIYVDRRVHDAFVDAFVRRVKEMKVGPGTDWDVDMGSLISRRQLDGVQAHVEDAVAKGARVLAGGRHRPDLGPYFFEPTVLADVTEEMACFGAETFGPVVAIHPVDGVEKAIVAANDTPYGLNASVWGRNKRRAALVGARLRAGSVNVNEGYVASWGSVDIPQGGIGDSGVGRRHGAEGILRFTEAQAVVTQHLLDLGRPPGFSYRGWAKVYRLLMRTIRLIHRA</sequence>
<organism evidence="6 7">
    <name type="scientific">Longimycelium tulufanense</name>
    <dbReference type="NCBI Taxonomy" id="907463"/>
    <lineage>
        <taxon>Bacteria</taxon>
        <taxon>Bacillati</taxon>
        <taxon>Actinomycetota</taxon>
        <taxon>Actinomycetes</taxon>
        <taxon>Pseudonocardiales</taxon>
        <taxon>Pseudonocardiaceae</taxon>
        <taxon>Longimycelium</taxon>
    </lineage>
</organism>
<reference evidence="6" key="1">
    <citation type="journal article" date="2014" name="Int. J. Syst. Evol. Microbiol.">
        <title>Complete genome sequence of Corynebacterium casei LMG S-19264T (=DSM 44701T), isolated from a smear-ripened cheese.</title>
        <authorList>
            <consortium name="US DOE Joint Genome Institute (JGI-PGF)"/>
            <person name="Walter F."/>
            <person name="Albersmeier A."/>
            <person name="Kalinowski J."/>
            <person name="Ruckert C."/>
        </authorList>
    </citation>
    <scope>NUCLEOTIDE SEQUENCE</scope>
    <source>
        <strain evidence="6">CGMCC 4.5737</strain>
    </source>
</reference>
<proteinExistence type="inferred from homology"/>
<evidence type="ECO:0000256" key="2">
    <source>
        <dbReference type="ARBA" id="ARBA00023002"/>
    </source>
</evidence>
<keyword evidence="2 4" id="KW-0560">Oxidoreductase</keyword>
<evidence type="ECO:0000256" key="3">
    <source>
        <dbReference type="PROSITE-ProRule" id="PRU10007"/>
    </source>
</evidence>
<dbReference type="InterPro" id="IPR016162">
    <property type="entry name" value="Ald_DH_N"/>
</dbReference>
<evidence type="ECO:0000256" key="1">
    <source>
        <dbReference type="ARBA" id="ARBA00009986"/>
    </source>
</evidence>
<protein>
    <submittedName>
        <fullName evidence="6">Succinic semialdehyde dehydrogenase</fullName>
    </submittedName>
</protein>
<evidence type="ECO:0000313" key="6">
    <source>
        <dbReference type="EMBL" id="GGM35245.1"/>
    </source>
</evidence>
<dbReference type="SUPFAM" id="SSF53720">
    <property type="entry name" value="ALDH-like"/>
    <property type="match status" value="1"/>
</dbReference>
<dbReference type="PROSITE" id="PS00687">
    <property type="entry name" value="ALDEHYDE_DEHYDR_GLU"/>
    <property type="match status" value="1"/>
</dbReference>
<dbReference type="EMBL" id="BMMK01000001">
    <property type="protein sequence ID" value="GGM35245.1"/>
    <property type="molecule type" value="Genomic_DNA"/>
</dbReference>
<comment type="caution">
    <text evidence="6">The sequence shown here is derived from an EMBL/GenBank/DDBJ whole genome shotgun (WGS) entry which is preliminary data.</text>
</comment>
<evidence type="ECO:0000313" key="7">
    <source>
        <dbReference type="Proteomes" id="UP000637578"/>
    </source>
</evidence>
<dbReference type="InterPro" id="IPR016161">
    <property type="entry name" value="Ald_DH/histidinol_DH"/>
</dbReference>
<dbReference type="InterPro" id="IPR015590">
    <property type="entry name" value="Aldehyde_DH_dom"/>
</dbReference>
<keyword evidence="7" id="KW-1185">Reference proteome</keyword>
<evidence type="ECO:0000259" key="5">
    <source>
        <dbReference type="Pfam" id="PF00171"/>
    </source>
</evidence>
<dbReference type="Gene3D" id="3.40.309.10">
    <property type="entry name" value="Aldehyde Dehydrogenase, Chain A, domain 2"/>
    <property type="match status" value="1"/>
</dbReference>
<dbReference type="NCBIfam" id="NF006916">
    <property type="entry name" value="PRK09407.1"/>
    <property type="match status" value="1"/>
</dbReference>
<evidence type="ECO:0000256" key="4">
    <source>
        <dbReference type="RuleBase" id="RU003345"/>
    </source>
</evidence>
<dbReference type="AlphaFoldDB" id="A0A8J3FSG7"/>
<dbReference type="Gene3D" id="3.40.605.10">
    <property type="entry name" value="Aldehyde Dehydrogenase, Chain A, domain 1"/>
    <property type="match status" value="1"/>
</dbReference>
<dbReference type="InterPro" id="IPR016163">
    <property type="entry name" value="Ald_DH_C"/>
</dbReference>
<name>A0A8J3FSG7_9PSEU</name>
<feature type="domain" description="Aldehyde dehydrogenase" evidence="5">
    <location>
        <begin position="24"/>
        <end position="479"/>
    </location>
</feature>
<comment type="similarity">
    <text evidence="1 4">Belongs to the aldehyde dehydrogenase family.</text>
</comment>
<gene>
    <name evidence="6" type="primary">gabD2</name>
    <name evidence="6" type="ORF">GCM10012275_03120</name>
</gene>
<dbReference type="InterPro" id="IPR029510">
    <property type="entry name" value="Ald_DH_CS_GLU"/>
</dbReference>
<dbReference type="RefSeq" id="WP_189053019.1">
    <property type="nucleotide sequence ID" value="NZ_BMMK01000001.1"/>
</dbReference>
<reference evidence="6" key="2">
    <citation type="submission" date="2020-09" db="EMBL/GenBank/DDBJ databases">
        <authorList>
            <person name="Sun Q."/>
            <person name="Zhou Y."/>
        </authorList>
    </citation>
    <scope>NUCLEOTIDE SEQUENCE</scope>
    <source>
        <strain evidence="6">CGMCC 4.5737</strain>
    </source>
</reference>
<dbReference type="FunFam" id="3.40.309.10:FF:000009">
    <property type="entry name" value="Aldehyde dehydrogenase A"/>
    <property type="match status" value="1"/>
</dbReference>